<feature type="non-terminal residue" evidence="1">
    <location>
        <position position="1"/>
    </location>
</feature>
<evidence type="ECO:0000313" key="1">
    <source>
        <dbReference type="EMBL" id="CAK6980487.1"/>
    </source>
</evidence>
<dbReference type="EMBL" id="CAWUFR010000694">
    <property type="protein sequence ID" value="CAK6980487.1"/>
    <property type="molecule type" value="Genomic_DNA"/>
</dbReference>
<accession>A0AAV1Q7N2</accession>
<sequence length="254" mass="28141">QVLHVLHHQDPKTHTLLSRHPHCLAGNGIQTTGSVADPTRPSPGARRDVVKVAVDQMLEDDPNPTRAVCQSIGRSIVRDYTNIFADVGKKGDIIGDGCHSLPAEATLDEMKRQLCNIYSEEGMDGAERADLLMEGYRHLNSVPEPAIVDMKEERGLYSHSGLLTDVYILNKLQEALNNKGSTVICFCQEHSRRPGIQEVLNNYEPPTSDQAACVLMLLVASFREPNNAIMLENDVSCLKDKKASCDFIRFTFTL</sequence>
<organism evidence="1 2">
    <name type="scientific">Scomber scombrus</name>
    <name type="common">Atlantic mackerel</name>
    <name type="synonym">Scomber vernalis</name>
    <dbReference type="NCBI Taxonomy" id="13677"/>
    <lineage>
        <taxon>Eukaryota</taxon>
        <taxon>Metazoa</taxon>
        <taxon>Chordata</taxon>
        <taxon>Craniata</taxon>
        <taxon>Vertebrata</taxon>
        <taxon>Euteleostomi</taxon>
        <taxon>Actinopterygii</taxon>
        <taxon>Neopterygii</taxon>
        <taxon>Teleostei</taxon>
        <taxon>Neoteleostei</taxon>
        <taxon>Acanthomorphata</taxon>
        <taxon>Pelagiaria</taxon>
        <taxon>Scombriformes</taxon>
        <taxon>Scombridae</taxon>
        <taxon>Scomber</taxon>
    </lineage>
</organism>
<gene>
    <name evidence="1" type="ORF">FSCOSCO3_A031146</name>
</gene>
<dbReference type="AlphaFoldDB" id="A0AAV1Q7N2"/>
<proteinExistence type="predicted"/>
<reference evidence="1 2" key="1">
    <citation type="submission" date="2024-01" db="EMBL/GenBank/DDBJ databases">
        <authorList>
            <person name="Alioto T."/>
            <person name="Alioto T."/>
            <person name="Gomez Garrido J."/>
        </authorList>
    </citation>
    <scope>NUCLEOTIDE SEQUENCE [LARGE SCALE GENOMIC DNA]</scope>
</reference>
<evidence type="ECO:0000313" key="2">
    <source>
        <dbReference type="Proteomes" id="UP001314229"/>
    </source>
</evidence>
<comment type="caution">
    <text evidence="1">The sequence shown here is derived from an EMBL/GenBank/DDBJ whole genome shotgun (WGS) entry which is preliminary data.</text>
</comment>
<name>A0AAV1Q7N2_SCOSC</name>
<dbReference type="Proteomes" id="UP001314229">
    <property type="component" value="Unassembled WGS sequence"/>
</dbReference>
<keyword evidence="2" id="KW-1185">Reference proteome</keyword>
<protein>
    <submittedName>
        <fullName evidence="1">Uncharacterized protein LOC115574956</fullName>
    </submittedName>
</protein>